<dbReference type="AlphaFoldDB" id="F9FP43"/>
<name>F9FP43_FUSOF</name>
<protein>
    <submittedName>
        <fullName evidence="1">Uncharacterized protein</fullName>
    </submittedName>
</protein>
<dbReference type="STRING" id="660025.F9FP43"/>
<accession>F9FP43</accession>
<proteinExistence type="predicted"/>
<organism evidence="1">
    <name type="scientific">Fusarium oxysporum (strain Fo5176)</name>
    <name type="common">Fusarium vascular wilt</name>
    <dbReference type="NCBI Taxonomy" id="660025"/>
    <lineage>
        <taxon>Eukaryota</taxon>
        <taxon>Fungi</taxon>
        <taxon>Dikarya</taxon>
        <taxon>Ascomycota</taxon>
        <taxon>Pezizomycotina</taxon>
        <taxon>Sordariomycetes</taxon>
        <taxon>Hypocreomycetidae</taxon>
        <taxon>Hypocreales</taxon>
        <taxon>Nectriaceae</taxon>
        <taxon>Fusarium</taxon>
        <taxon>Fusarium oxysporum species complex</taxon>
    </lineage>
</organism>
<gene>
    <name evidence="1" type="ORF">FOXB_08173</name>
</gene>
<reference evidence="1" key="1">
    <citation type="journal article" date="2012" name="Mol. Plant Microbe Interact.">
        <title>A highly conserved effector in Fusarium oxysporum is required for full virulence on Arabidopsis.</title>
        <authorList>
            <person name="Thatcher L.F."/>
            <person name="Gardiner D.M."/>
            <person name="Kazan K."/>
            <person name="Manners J."/>
        </authorList>
    </citation>
    <scope>NUCLEOTIDE SEQUENCE [LARGE SCALE GENOMIC DNA]</scope>
    <source>
        <strain evidence="1">Fo5176</strain>
    </source>
</reference>
<sequence length="169" mass="18905">MSLLAPRMGWTRDPCVYGIWKTDASRQLVWKKDKPLTTQEAEEFRDSAKDGKLGPSWSWAALPGGGIYDIGSQLRKLGDTNPTIEFQENNGQPRCLTIEGFIQEADWIENCTTDISAEDIQLFQVDQDVEMPPQPSILNASGALWVQVKWEIGKEKDSGFNGLCKGRTV</sequence>
<dbReference type="EMBL" id="AFQF01002464">
    <property type="protein sequence ID" value="EGU81316.1"/>
    <property type="molecule type" value="Genomic_DNA"/>
</dbReference>
<comment type="caution">
    <text evidence="1">The sequence shown here is derived from an EMBL/GenBank/DDBJ whole genome shotgun (WGS) entry which is preliminary data.</text>
</comment>
<evidence type="ECO:0000313" key="1">
    <source>
        <dbReference type="EMBL" id="EGU81316.1"/>
    </source>
</evidence>